<dbReference type="Gene3D" id="1.20.1290.10">
    <property type="entry name" value="AhpD-like"/>
    <property type="match status" value="1"/>
</dbReference>
<dbReference type="InterPro" id="IPR052512">
    <property type="entry name" value="4CMD/NDH-1_regulator"/>
</dbReference>
<protein>
    <submittedName>
        <fullName evidence="2">Carboxymuconolactone decarboxylase family protein</fullName>
    </submittedName>
</protein>
<evidence type="ECO:0000313" key="2">
    <source>
        <dbReference type="EMBL" id="PTP27523.1"/>
    </source>
</evidence>
<dbReference type="PANTHER" id="PTHR33570">
    <property type="entry name" value="4-CARBOXYMUCONOLACTONE DECARBOXYLASE FAMILY PROTEIN"/>
    <property type="match status" value="1"/>
</dbReference>
<dbReference type="AlphaFoldDB" id="A0A2N7FSC7"/>
<dbReference type="InterPro" id="IPR029032">
    <property type="entry name" value="AhpD-like"/>
</dbReference>
<organism evidence="2 3">
    <name type="scientific">Vibrio splendidus</name>
    <dbReference type="NCBI Taxonomy" id="29497"/>
    <lineage>
        <taxon>Bacteria</taxon>
        <taxon>Pseudomonadati</taxon>
        <taxon>Pseudomonadota</taxon>
        <taxon>Gammaproteobacteria</taxon>
        <taxon>Vibrionales</taxon>
        <taxon>Vibrionaceae</taxon>
        <taxon>Vibrio</taxon>
    </lineage>
</organism>
<dbReference type="EMBL" id="PIFK01000047">
    <property type="protein sequence ID" value="PTP27523.1"/>
    <property type="molecule type" value="Genomic_DNA"/>
</dbReference>
<dbReference type="Pfam" id="PF02627">
    <property type="entry name" value="CMD"/>
    <property type="match status" value="1"/>
</dbReference>
<proteinExistence type="predicted"/>
<gene>
    <name evidence="2" type="ORF">CWO07_19780</name>
</gene>
<evidence type="ECO:0000259" key="1">
    <source>
        <dbReference type="Pfam" id="PF02627"/>
    </source>
</evidence>
<dbReference type="Proteomes" id="UP000244197">
    <property type="component" value="Unassembled WGS sequence"/>
</dbReference>
<dbReference type="SUPFAM" id="SSF69118">
    <property type="entry name" value="AhpD-like"/>
    <property type="match status" value="1"/>
</dbReference>
<name>A0A2N7FSC7_VIBSP</name>
<reference evidence="2 3" key="1">
    <citation type="submission" date="2017-11" db="EMBL/GenBank/DDBJ databases">
        <title>Population delineation of vibrios coincides with oyster pathogenicity.</title>
        <authorList>
            <person name="Bruto M."/>
            <person name="Labreuche Y."/>
            <person name="James A."/>
            <person name="Piel D."/>
            <person name="Chenivesse S."/>
            <person name="Petton B."/>
            <person name="Polz M.F."/>
            <person name="Le Roux F."/>
        </authorList>
    </citation>
    <scope>NUCLEOTIDE SEQUENCE [LARGE SCALE GENOMIC DNA]</scope>
    <source>
        <strain evidence="2 3">FF_144</strain>
    </source>
</reference>
<dbReference type="InterPro" id="IPR003779">
    <property type="entry name" value="CMD-like"/>
</dbReference>
<dbReference type="GO" id="GO:0051920">
    <property type="term" value="F:peroxiredoxin activity"/>
    <property type="evidence" value="ECO:0007669"/>
    <property type="project" value="InterPro"/>
</dbReference>
<comment type="caution">
    <text evidence="2">The sequence shown here is derived from an EMBL/GenBank/DDBJ whole genome shotgun (WGS) entry which is preliminary data.</text>
</comment>
<sequence length="102" mass="11572">MGSPSISYGKEILEFAPKLKQVTEEVLFDDIWQRKELLLRERSIITLTALASLGRLEQLPYHIDLSKTHGLNDDELVEIFTHLAFYAGWPAAVSAITRVQDC</sequence>
<evidence type="ECO:0000313" key="3">
    <source>
        <dbReference type="Proteomes" id="UP000244197"/>
    </source>
</evidence>
<feature type="domain" description="Carboxymuconolactone decarboxylase-like" evidence="1">
    <location>
        <begin position="17"/>
        <end position="97"/>
    </location>
</feature>
<dbReference type="PANTHER" id="PTHR33570:SF9">
    <property type="entry name" value="BLL4600 PROTEIN"/>
    <property type="match status" value="1"/>
</dbReference>
<accession>A0A2N7FSC7</accession>